<accession>A0A139LI70</accession>
<reference evidence="3 4" key="1">
    <citation type="submission" date="2016-02" db="EMBL/GenBank/DDBJ databases">
        <authorList>
            <person name="Wen L."/>
            <person name="He K."/>
            <person name="Yang H."/>
        </authorList>
    </citation>
    <scope>NUCLEOTIDE SEQUENCE [LARGE SCALE GENOMIC DNA]</scope>
    <source>
        <strain evidence="3 4">KLE1704</strain>
    </source>
</reference>
<sequence>MAILKKLVNTRYNIMFKKSELLDCTLRDGGYYTNWDFDKSLVDEYIEAMNRLPIDYLELGYRNPVDKSYMGKYGYCPSYELEDIRSKSKKKLAVMVNEKSVKPEDMDAILGPVKGCVDMIRIAVNPENLDSAITLAETIKTMGFEVGFNTMYMSKWKEIEGFYEKLESVNGIVKIFNMVDSFGGVTPTDVSESIKELRKHINCMIGFHGHNNLQLGLINTLTAIENGIDSVDATILGIGRGAGNLNMELLLTFLNKDGLDVDFNVLGDIISAFEPLHEKYRWGTNLPYMLSGANSFPQKDVMSWVTNRVYSFNSIVRALDNRRQHQVDNEKYPVFEAKKYKDVIIVGGGNEAKVHAEGIKHFLEVHPSIALIHATARNAKAYEGVNVPQYFCIMGNEAKRLKRNVNAEDFKNSVILAPYPRVMGTDVPDFAKKNTFELKEITFTKDYMDSCTTLALQAALDMNPKHVYVIGYDGYPGSVLSEKEVALTTENKILFTNFQNNTGREVISLTPTLYNGLKSESVYQNI</sequence>
<gene>
    <name evidence="3" type="ORF">HMPREF2531_02139</name>
</gene>
<dbReference type="CDD" id="cd07944">
    <property type="entry name" value="DRE_TIM_HOA_like"/>
    <property type="match status" value="1"/>
</dbReference>
<dbReference type="GO" id="GO:0009098">
    <property type="term" value="P:L-leucine biosynthetic process"/>
    <property type="evidence" value="ECO:0007669"/>
    <property type="project" value="TreeGrafter"/>
</dbReference>
<protein>
    <submittedName>
        <fullName evidence="3">HMGL-like protein</fullName>
    </submittedName>
</protein>
<organism evidence="3">
    <name type="scientific">Bacteroides intestinalis</name>
    <dbReference type="NCBI Taxonomy" id="329854"/>
    <lineage>
        <taxon>Bacteria</taxon>
        <taxon>Pseudomonadati</taxon>
        <taxon>Bacteroidota</taxon>
        <taxon>Bacteroidia</taxon>
        <taxon>Bacteroidales</taxon>
        <taxon>Bacteroidaceae</taxon>
        <taxon>Bacteroides</taxon>
    </lineage>
</organism>
<dbReference type="Pfam" id="PF00682">
    <property type="entry name" value="HMGL-like"/>
    <property type="match status" value="1"/>
</dbReference>
<dbReference type="InterPro" id="IPR000891">
    <property type="entry name" value="PYR_CT"/>
</dbReference>
<evidence type="ECO:0000259" key="2">
    <source>
        <dbReference type="PROSITE" id="PS50991"/>
    </source>
</evidence>
<dbReference type="InterPro" id="IPR050073">
    <property type="entry name" value="2-IPM_HCS-like"/>
</dbReference>
<name>A0A139LI70_9BACE</name>
<dbReference type="PATRIC" id="fig|329854.7.peg.2181"/>
<evidence type="ECO:0000256" key="1">
    <source>
        <dbReference type="ARBA" id="ARBA00023211"/>
    </source>
</evidence>
<dbReference type="InterPro" id="IPR013785">
    <property type="entry name" value="Aldolase_TIM"/>
</dbReference>
<dbReference type="AlphaFoldDB" id="A0A139LI70"/>
<dbReference type="GO" id="GO:0003852">
    <property type="term" value="F:2-isopropylmalate synthase activity"/>
    <property type="evidence" value="ECO:0007669"/>
    <property type="project" value="TreeGrafter"/>
</dbReference>
<dbReference type="Proteomes" id="UP000070319">
    <property type="component" value="Unassembled WGS sequence"/>
</dbReference>
<feature type="domain" description="Pyruvate carboxyltransferase" evidence="2">
    <location>
        <begin position="19"/>
        <end position="269"/>
    </location>
</feature>
<dbReference type="SUPFAM" id="SSF51569">
    <property type="entry name" value="Aldolase"/>
    <property type="match status" value="1"/>
</dbReference>
<dbReference type="EMBL" id="LTDF01000076">
    <property type="protein sequence ID" value="KXT51142.1"/>
    <property type="molecule type" value="Genomic_DNA"/>
</dbReference>
<dbReference type="PANTHER" id="PTHR10277">
    <property type="entry name" value="HOMOCITRATE SYNTHASE-RELATED"/>
    <property type="match status" value="1"/>
</dbReference>
<comment type="caution">
    <text evidence="3">The sequence shown here is derived from an EMBL/GenBank/DDBJ whole genome shotgun (WGS) entry which is preliminary data.</text>
</comment>
<proteinExistence type="predicted"/>
<evidence type="ECO:0000313" key="3">
    <source>
        <dbReference type="EMBL" id="KXT51142.1"/>
    </source>
</evidence>
<keyword evidence="1" id="KW-0464">Manganese</keyword>
<evidence type="ECO:0000313" key="4">
    <source>
        <dbReference type="Proteomes" id="UP000070319"/>
    </source>
</evidence>
<dbReference type="PROSITE" id="PS50991">
    <property type="entry name" value="PYR_CT"/>
    <property type="match status" value="1"/>
</dbReference>
<dbReference type="PANTHER" id="PTHR10277:SF9">
    <property type="entry name" value="2-ISOPROPYLMALATE SYNTHASE 1, CHLOROPLASTIC-RELATED"/>
    <property type="match status" value="1"/>
</dbReference>
<dbReference type="Gene3D" id="3.20.20.70">
    <property type="entry name" value="Aldolase class I"/>
    <property type="match status" value="1"/>
</dbReference>